<dbReference type="Pfam" id="PF14431">
    <property type="entry name" value="YwqJ-deaminase"/>
    <property type="match status" value="1"/>
</dbReference>
<evidence type="ECO:0000313" key="3">
    <source>
        <dbReference type="Proteomes" id="UP000647172"/>
    </source>
</evidence>
<dbReference type="Proteomes" id="UP000647172">
    <property type="component" value="Unassembled WGS sequence"/>
</dbReference>
<dbReference type="InterPro" id="IPR025968">
    <property type="entry name" value="YwqJ_deaminase"/>
</dbReference>
<reference evidence="2" key="1">
    <citation type="submission" date="2021-01" db="EMBL/GenBank/DDBJ databases">
        <title>Whole genome shotgun sequence of Actinoplanes nipponensis NBRC 14063.</title>
        <authorList>
            <person name="Komaki H."/>
            <person name="Tamura T."/>
        </authorList>
    </citation>
    <scope>NUCLEOTIDE SEQUENCE</scope>
    <source>
        <strain evidence="2">NBRC 14063</strain>
    </source>
</reference>
<dbReference type="InterPro" id="IPR025850">
    <property type="entry name" value="SUKH-3"/>
</dbReference>
<sequence length="381" mass="41440">MRQVLPSGVTVERPEDPADPAGLPPHVLERIAVRWADRAGCPPSQVVLREEELGWALYAPGVTAGYTSFVDKLTGRVAGFANPAYLSEQYRRQLEYEDGALPRPGAGPPVETPGAVAEVTLESVTVRAASVRGDEPPALHPLVRARLARVPARARVRGAEWHPELVALGEAMRSLDAEPREVEAHVRLWRVREPADPRQGESTGRPCATCAQVLGLRPPGPAARAGSRRRDSWWQRQVDRRRLHRRPPVTPARAAERIERVLAARGVAHEHTVFPAAVEAVERYLDAGSEVQVPGRSVRTAGFHIDPAWAADTADTLARVARRVGAPLFPLGLAGYEGFLALDPDRRVFLIDESGEWSLGTGLPTALDTLLLGRAAPRVRG</sequence>
<evidence type="ECO:0000313" key="2">
    <source>
        <dbReference type="EMBL" id="GIE52227.1"/>
    </source>
</evidence>
<gene>
    <name evidence="2" type="ORF">Ani05nite_57610</name>
</gene>
<accession>A0A919JN18</accession>
<organism evidence="2 3">
    <name type="scientific">Actinoplanes nipponensis</name>
    <dbReference type="NCBI Taxonomy" id="135950"/>
    <lineage>
        <taxon>Bacteria</taxon>
        <taxon>Bacillati</taxon>
        <taxon>Actinomycetota</taxon>
        <taxon>Actinomycetes</taxon>
        <taxon>Micromonosporales</taxon>
        <taxon>Micromonosporaceae</taxon>
        <taxon>Actinoplanes</taxon>
    </lineage>
</organism>
<feature type="compositionally biased region" description="Low complexity" evidence="1">
    <location>
        <begin position="214"/>
        <end position="225"/>
    </location>
</feature>
<proteinExistence type="predicted"/>
<dbReference type="Pfam" id="PF14433">
    <property type="entry name" value="SUKH-3"/>
    <property type="match status" value="1"/>
</dbReference>
<dbReference type="EMBL" id="BOMQ01000065">
    <property type="protein sequence ID" value="GIE52227.1"/>
    <property type="molecule type" value="Genomic_DNA"/>
</dbReference>
<protein>
    <recommendedName>
        <fullName evidence="4">YwqJ-like deaminase</fullName>
    </recommendedName>
</protein>
<comment type="caution">
    <text evidence="2">The sequence shown here is derived from an EMBL/GenBank/DDBJ whole genome shotgun (WGS) entry which is preliminary data.</text>
</comment>
<name>A0A919JN18_9ACTN</name>
<feature type="region of interest" description="Disordered" evidence="1">
    <location>
        <begin position="214"/>
        <end position="233"/>
    </location>
</feature>
<evidence type="ECO:0000256" key="1">
    <source>
        <dbReference type="SAM" id="MobiDB-lite"/>
    </source>
</evidence>
<dbReference type="AlphaFoldDB" id="A0A919JN18"/>
<keyword evidence="3" id="KW-1185">Reference proteome</keyword>
<evidence type="ECO:0008006" key="4">
    <source>
        <dbReference type="Google" id="ProtNLM"/>
    </source>
</evidence>
<feature type="region of interest" description="Disordered" evidence="1">
    <location>
        <begin position="1"/>
        <end position="24"/>
    </location>
</feature>